<evidence type="ECO:0000256" key="7">
    <source>
        <dbReference type="RuleBase" id="RU000461"/>
    </source>
</evidence>
<dbReference type="InterPro" id="IPR001128">
    <property type="entry name" value="Cyt_P450"/>
</dbReference>
<organism evidence="8 9">
    <name type="scientific">Rhodococcus opacus</name>
    <name type="common">Nocardia opaca</name>
    <dbReference type="NCBI Taxonomy" id="37919"/>
    <lineage>
        <taxon>Bacteria</taxon>
        <taxon>Bacillati</taxon>
        <taxon>Actinomycetota</taxon>
        <taxon>Actinomycetes</taxon>
        <taxon>Mycobacteriales</taxon>
        <taxon>Nocardiaceae</taxon>
        <taxon>Rhodococcus</taxon>
    </lineage>
</organism>
<keyword evidence="4 7" id="KW-0560">Oxidoreductase</keyword>
<dbReference type="Proteomes" id="UP000239290">
    <property type="component" value="Unassembled WGS sequence"/>
</dbReference>
<evidence type="ECO:0000313" key="9">
    <source>
        <dbReference type="Proteomes" id="UP000239290"/>
    </source>
</evidence>
<dbReference type="InterPro" id="IPR017972">
    <property type="entry name" value="Cyt_P450_CS"/>
</dbReference>
<comment type="caution">
    <text evidence="8">The sequence shown here is derived from an EMBL/GenBank/DDBJ whole genome shotgun (WGS) entry which is preliminary data.</text>
</comment>
<gene>
    <name evidence="8" type="ORF">C5613_22365</name>
</gene>
<dbReference type="InterPro" id="IPR036396">
    <property type="entry name" value="Cyt_P450_sf"/>
</dbReference>
<comment type="similarity">
    <text evidence="1 7">Belongs to the cytochrome P450 family.</text>
</comment>
<dbReference type="PANTHER" id="PTHR46696:SF6">
    <property type="entry name" value="P450, PUTATIVE (EUROFUNG)-RELATED"/>
    <property type="match status" value="1"/>
</dbReference>
<evidence type="ECO:0000313" key="8">
    <source>
        <dbReference type="EMBL" id="PQP22810.1"/>
    </source>
</evidence>
<keyword evidence="2 7" id="KW-0349">Heme</keyword>
<keyword evidence="5 7" id="KW-0408">Iron</keyword>
<evidence type="ECO:0000256" key="2">
    <source>
        <dbReference type="ARBA" id="ARBA00022617"/>
    </source>
</evidence>
<accession>A0A2S8J6W5</accession>
<protein>
    <submittedName>
        <fullName evidence="8">Cytochrome P450</fullName>
    </submittedName>
</protein>
<name>A0A2S8J6W5_RHOOP</name>
<dbReference type="PRINTS" id="PR00359">
    <property type="entry name" value="BP450"/>
</dbReference>
<evidence type="ECO:0000256" key="3">
    <source>
        <dbReference type="ARBA" id="ARBA00022723"/>
    </source>
</evidence>
<dbReference type="Pfam" id="PF00067">
    <property type="entry name" value="p450"/>
    <property type="match status" value="1"/>
</dbReference>
<evidence type="ECO:0000256" key="6">
    <source>
        <dbReference type="ARBA" id="ARBA00023033"/>
    </source>
</evidence>
<dbReference type="GO" id="GO:0004497">
    <property type="term" value="F:monooxygenase activity"/>
    <property type="evidence" value="ECO:0007669"/>
    <property type="project" value="UniProtKB-KW"/>
</dbReference>
<proteinExistence type="inferred from homology"/>
<dbReference type="GO" id="GO:0020037">
    <property type="term" value="F:heme binding"/>
    <property type="evidence" value="ECO:0007669"/>
    <property type="project" value="InterPro"/>
</dbReference>
<dbReference type="GO" id="GO:0016705">
    <property type="term" value="F:oxidoreductase activity, acting on paired donors, with incorporation or reduction of molecular oxygen"/>
    <property type="evidence" value="ECO:0007669"/>
    <property type="project" value="InterPro"/>
</dbReference>
<dbReference type="PROSITE" id="PS00086">
    <property type="entry name" value="CYTOCHROME_P450"/>
    <property type="match status" value="1"/>
</dbReference>
<dbReference type="InterPro" id="IPR002397">
    <property type="entry name" value="Cyt_P450_B"/>
</dbReference>
<evidence type="ECO:0000256" key="4">
    <source>
        <dbReference type="ARBA" id="ARBA00023002"/>
    </source>
</evidence>
<dbReference type="GO" id="GO:0005506">
    <property type="term" value="F:iron ion binding"/>
    <property type="evidence" value="ECO:0007669"/>
    <property type="project" value="InterPro"/>
</dbReference>
<dbReference type="Gene3D" id="1.10.630.10">
    <property type="entry name" value="Cytochrome P450"/>
    <property type="match status" value="1"/>
</dbReference>
<dbReference type="PRINTS" id="PR00385">
    <property type="entry name" value="P450"/>
</dbReference>
<dbReference type="AlphaFoldDB" id="A0A2S8J6W5"/>
<evidence type="ECO:0000256" key="5">
    <source>
        <dbReference type="ARBA" id="ARBA00023004"/>
    </source>
</evidence>
<dbReference type="SUPFAM" id="SSF48264">
    <property type="entry name" value="Cytochrome P450"/>
    <property type="match status" value="1"/>
</dbReference>
<keyword evidence="6 7" id="KW-0503">Monooxygenase</keyword>
<dbReference type="PANTHER" id="PTHR46696">
    <property type="entry name" value="P450, PUTATIVE (EUROFUNG)-RELATED"/>
    <property type="match status" value="1"/>
</dbReference>
<keyword evidence="3 7" id="KW-0479">Metal-binding</keyword>
<reference evidence="9" key="1">
    <citation type="submission" date="2018-02" db="EMBL/GenBank/DDBJ databases">
        <title>Draft genome sequencing of Rhodococcus opacus KU647198.</title>
        <authorList>
            <person name="Zheng B.-X."/>
        </authorList>
    </citation>
    <scope>NUCLEOTIDE SEQUENCE [LARGE SCALE GENOMIC DNA]</scope>
    <source>
        <strain evidence="9">04-OD7</strain>
    </source>
</reference>
<sequence>MQAATKCPFDHHAINDVETVWGTYEGLREQGVVFSPEHGGFYVLSKHEHVLSALRDPDTFASGQGTRIPAIGDGLIIPLDTDPPRHTEYRALISERITPDSVRGMVGALRGLIEGLVDDFYAKGGGDWVTEVGLPLPLNVLVHVVGFTPETVTHFRDLTEESWKVISETDLLEARAGLQDLVRGEVQRHRETRPDDYITWLLDKEVDGRPIADDELERILLAFAVAGHETTMNASGSMLRYLADDPARQTRLREQPELIPAFVEEVLRYSSPVQCIGRFVTRDVEVGGINIPTGSRVLLVYAGANRDLERFDRADEFDVDRSAAGHLAFGFGRHQCPGALLARTELRLILEKLITLPEVEYAGDPDFGALGGGTMNGPASLPLRFAANLSPNERGVA</sequence>
<dbReference type="EMBL" id="PUIO01000028">
    <property type="protein sequence ID" value="PQP22810.1"/>
    <property type="molecule type" value="Genomic_DNA"/>
</dbReference>
<evidence type="ECO:0000256" key="1">
    <source>
        <dbReference type="ARBA" id="ARBA00010617"/>
    </source>
</evidence>